<keyword evidence="2" id="KW-1185">Reference proteome</keyword>
<protein>
    <submittedName>
        <fullName evidence="1">Uncharacterized protein</fullName>
    </submittedName>
</protein>
<sequence length="170" mass="18585">MMMKMMMMLFFLVGAGMADDEKPLQLYTSDELTELAGYGEEKLSTVVVAGTLLCDSFSNSIHSHPIPGASVAVMCRSNKKTSEVRGKTDQYGDFLIDLPSHLHAIPNMEKRCILTIVGVPKKSLCHRPFTAGKHNKASGIKLLSSSGNGIRRYSTAHGNEIHLTHSHPES</sequence>
<reference evidence="2" key="1">
    <citation type="journal article" date="2022" name="Mol. Ecol. Resour.">
        <title>The genomes of chicory, endive, great burdock and yacon provide insights into Asteraceae palaeo-polyploidization history and plant inulin production.</title>
        <authorList>
            <person name="Fan W."/>
            <person name="Wang S."/>
            <person name="Wang H."/>
            <person name="Wang A."/>
            <person name="Jiang F."/>
            <person name="Liu H."/>
            <person name="Zhao H."/>
            <person name="Xu D."/>
            <person name="Zhang Y."/>
        </authorList>
    </citation>
    <scope>NUCLEOTIDE SEQUENCE [LARGE SCALE GENOMIC DNA]</scope>
    <source>
        <strain evidence="2">cv. Niubang</strain>
    </source>
</reference>
<comment type="caution">
    <text evidence="1">The sequence shown here is derived from an EMBL/GenBank/DDBJ whole genome shotgun (WGS) entry which is preliminary data.</text>
</comment>
<evidence type="ECO:0000313" key="1">
    <source>
        <dbReference type="EMBL" id="KAI3680433.1"/>
    </source>
</evidence>
<dbReference type="Proteomes" id="UP001055879">
    <property type="component" value="Linkage Group LG13"/>
</dbReference>
<name>A0ACB8Y5S7_ARCLA</name>
<proteinExistence type="predicted"/>
<dbReference type="EMBL" id="CM042059">
    <property type="protein sequence ID" value="KAI3680433.1"/>
    <property type="molecule type" value="Genomic_DNA"/>
</dbReference>
<reference evidence="1 2" key="2">
    <citation type="journal article" date="2022" name="Mol. Ecol. Resour.">
        <title>The genomes of chicory, endive, great burdock and yacon provide insights into Asteraceae paleo-polyploidization history and plant inulin production.</title>
        <authorList>
            <person name="Fan W."/>
            <person name="Wang S."/>
            <person name="Wang H."/>
            <person name="Wang A."/>
            <person name="Jiang F."/>
            <person name="Liu H."/>
            <person name="Zhao H."/>
            <person name="Xu D."/>
            <person name="Zhang Y."/>
        </authorList>
    </citation>
    <scope>NUCLEOTIDE SEQUENCE [LARGE SCALE GENOMIC DNA]</scope>
    <source>
        <strain evidence="2">cv. Niubang</strain>
    </source>
</reference>
<evidence type="ECO:0000313" key="2">
    <source>
        <dbReference type="Proteomes" id="UP001055879"/>
    </source>
</evidence>
<organism evidence="1 2">
    <name type="scientific">Arctium lappa</name>
    <name type="common">Greater burdock</name>
    <name type="synonym">Lappa major</name>
    <dbReference type="NCBI Taxonomy" id="4217"/>
    <lineage>
        <taxon>Eukaryota</taxon>
        <taxon>Viridiplantae</taxon>
        <taxon>Streptophyta</taxon>
        <taxon>Embryophyta</taxon>
        <taxon>Tracheophyta</taxon>
        <taxon>Spermatophyta</taxon>
        <taxon>Magnoliopsida</taxon>
        <taxon>eudicotyledons</taxon>
        <taxon>Gunneridae</taxon>
        <taxon>Pentapetalae</taxon>
        <taxon>asterids</taxon>
        <taxon>campanulids</taxon>
        <taxon>Asterales</taxon>
        <taxon>Asteraceae</taxon>
        <taxon>Carduoideae</taxon>
        <taxon>Cardueae</taxon>
        <taxon>Arctiinae</taxon>
        <taxon>Arctium</taxon>
    </lineage>
</organism>
<accession>A0ACB8Y5S7</accession>
<gene>
    <name evidence="1" type="ORF">L6452_35203</name>
</gene>